<evidence type="ECO:0000256" key="2">
    <source>
        <dbReference type="ARBA" id="ARBA00009765"/>
    </source>
</evidence>
<keyword evidence="11" id="KW-1185">Reference proteome</keyword>
<dbReference type="GO" id="GO:0005886">
    <property type="term" value="C:plasma membrane"/>
    <property type="evidence" value="ECO:0007669"/>
    <property type="project" value="UniProtKB-SubCell"/>
</dbReference>
<feature type="compositionally biased region" description="Low complexity" evidence="8">
    <location>
        <begin position="73"/>
        <end position="92"/>
    </location>
</feature>
<comment type="subcellular location">
    <subcellularLocation>
        <location evidence="1">Cell membrane</location>
        <topology evidence="1">Multi-pass membrane protein</topology>
    </subcellularLocation>
</comment>
<dbReference type="PANTHER" id="PTHR46494">
    <property type="entry name" value="CORA FAMILY METAL ION TRANSPORTER (EUROFUNG)"/>
    <property type="match status" value="1"/>
</dbReference>
<protein>
    <submittedName>
        <fullName evidence="10">Uncharacterized protein</fullName>
    </submittedName>
</protein>
<feature type="compositionally biased region" description="Low complexity" evidence="8">
    <location>
        <begin position="759"/>
        <end position="773"/>
    </location>
</feature>
<gene>
    <name evidence="10" type="ORF">BN980_GECA14s02716g</name>
</gene>
<proteinExistence type="inferred from homology"/>
<sequence length="958" mass="106117">MTRTFIFDSADPNTSNFDERGVAIGTSDAEMEEDFMSFEDDLHTYDSTSSSNESSSSSDRSGLTRFRSRSSTHRSSSNDSRHSSNSSDGGRSQRFVRAFSRAVSSGANVVNRHRAGSSSNHNKRHGSVVSNSDIHATGDISDRKKRRRDRRRRRRQDESETNIHVTLEDLHEDESVDPIQIINHQAEMDTIPFPGVLNGPNSTSETVSPGTAMPSNAVAFHEDVRMSSEDEAVQIQNSLPSDIPQFQSAIRQRRTSTHVLEGDLKDQATTTGSFVSATSERPIKPQRTSSQKRSRRRYSGSMGSATAAQRRAGWEPGVDIRTTDIILQSIGSVVTIVDYSVTRYRIIQTEVYPAPKTDGSEINPSLVVNKEFHEHLNSRPSWSQVRWISVNGLSWEAISAISERYQLHRLAIEDMVDIPQRTKVDLYPTHTFCCLPLHKLISFKPPSKQDFDFFDWAFGKKKSKSSKKKSSSNSSSKLQPTKSNSSTHTNSGKKEQSPSSSSSTSNKNIAEVTLMNEPSDIFILPQQPPNISIPADSGRRRPINSPMPAPKKVTLPNGSSSSSSSSSSSDDDDEENHKPLNSILAAKGMETIYDWNNPYSALQQKNAYIESKRPLAAYKRAIGVEQVSLFLTSQSTVISFFERSATDIERPLLARLSTQSTILRESCDPSLLLQAIVDAIVDSLQPIISAYRRRMDELEIDAMMNPSMSHTQDLHLMAGELSMLRNTIVPITSLVLSLRDHTGQTPTSENGASTPDKANGNNGNGTNTNGGNNTPPPQPLHAKIPIISKGAAGAPIDPSVTPGANPANGMVGSKISALAKVYLADISDHLLSHTQDLDVMRNNVKNMIDLIFNTISIQSSDSVKQLSLVTVIFLPLSFWTGYFGMNFTEFGDLENSPKYYWTIAIPFCVGVVILAMLAWIRTAFLRSKTYMKKRIRMHQRRIKKELRKKAKKREISNA</sequence>
<feature type="region of interest" description="Disordered" evidence="8">
    <location>
        <begin position="523"/>
        <end position="578"/>
    </location>
</feature>
<dbReference type="InterPro" id="IPR045861">
    <property type="entry name" value="CorA_cytoplasmic_dom"/>
</dbReference>
<dbReference type="SUPFAM" id="SSF143865">
    <property type="entry name" value="CorA soluble domain-like"/>
    <property type="match status" value="1"/>
</dbReference>
<evidence type="ECO:0000256" key="5">
    <source>
        <dbReference type="ARBA" id="ARBA00022692"/>
    </source>
</evidence>
<feature type="region of interest" description="Disordered" evidence="8">
    <location>
        <begin position="258"/>
        <end position="310"/>
    </location>
</feature>
<name>A0A0J9XG12_GEOCN</name>
<evidence type="ECO:0000256" key="4">
    <source>
        <dbReference type="ARBA" id="ARBA00022475"/>
    </source>
</evidence>
<dbReference type="OrthoDB" id="165352at2759"/>
<feature type="transmembrane region" description="Helical" evidence="9">
    <location>
        <begin position="899"/>
        <end position="924"/>
    </location>
</feature>
<dbReference type="Pfam" id="PF01544">
    <property type="entry name" value="CorA"/>
    <property type="match status" value="1"/>
</dbReference>
<dbReference type="AlphaFoldDB" id="A0A0J9XG12"/>
<accession>A0A0J9XG12</accession>
<feature type="compositionally biased region" description="Polar residues" evidence="8">
    <location>
        <begin position="267"/>
        <end position="279"/>
    </location>
</feature>
<dbReference type="GO" id="GO:0050897">
    <property type="term" value="F:cobalt ion binding"/>
    <property type="evidence" value="ECO:0007669"/>
    <property type="project" value="TreeGrafter"/>
</dbReference>
<dbReference type="GO" id="GO:0015095">
    <property type="term" value="F:magnesium ion transmembrane transporter activity"/>
    <property type="evidence" value="ECO:0007669"/>
    <property type="project" value="TreeGrafter"/>
</dbReference>
<feature type="compositionally biased region" description="Low complexity" evidence="8">
    <location>
        <begin position="559"/>
        <end position="568"/>
    </location>
</feature>
<organism evidence="10 11">
    <name type="scientific">Geotrichum candidum</name>
    <name type="common">Oospora lactis</name>
    <name type="synonym">Dipodascus geotrichum</name>
    <dbReference type="NCBI Taxonomy" id="1173061"/>
    <lineage>
        <taxon>Eukaryota</taxon>
        <taxon>Fungi</taxon>
        <taxon>Dikarya</taxon>
        <taxon>Ascomycota</taxon>
        <taxon>Saccharomycotina</taxon>
        <taxon>Dipodascomycetes</taxon>
        <taxon>Dipodascales</taxon>
        <taxon>Dipodascaceae</taxon>
        <taxon>Geotrichum</taxon>
    </lineage>
</organism>
<dbReference type="GO" id="GO:0000287">
    <property type="term" value="F:magnesium ion binding"/>
    <property type="evidence" value="ECO:0007669"/>
    <property type="project" value="TreeGrafter"/>
</dbReference>
<feature type="compositionally biased region" description="Basic residues" evidence="8">
    <location>
        <begin position="111"/>
        <end position="126"/>
    </location>
</feature>
<feature type="compositionally biased region" description="Polar residues" evidence="8">
    <location>
        <begin position="478"/>
        <end position="489"/>
    </location>
</feature>
<keyword evidence="4" id="KW-1003">Cell membrane</keyword>
<dbReference type="Gene3D" id="1.20.58.340">
    <property type="entry name" value="Magnesium transport protein CorA, transmembrane region"/>
    <property type="match status" value="2"/>
</dbReference>
<evidence type="ECO:0000256" key="3">
    <source>
        <dbReference type="ARBA" id="ARBA00022448"/>
    </source>
</evidence>
<reference evidence="10" key="1">
    <citation type="submission" date="2014-03" db="EMBL/GenBank/DDBJ databases">
        <authorList>
            <person name="Casaregola S."/>
        </authorList>
    </citation>
    <scope>NUCLEOTIDE SEQUENCE [LARGE SCALE GENOMIC DNA]</scope>
    <source>
        <strain evidence="10">CLIB 918</strain>
    </source>
</reference>
<evidence type="ECO:0000256" key="1">
    <source>
        <dbReference type="ARBA" id="ARBA00004651"/>
    </source>
</evidence>
<dbReference type="InterPro" id="IPR002523">
    <property type="entry name" value="MgTranspt_CorA/ZnTranspt_ZntB"/>
</dbReference>
<feature type="compositionally biased region" description="Polar residues" evidence="8">
    <location>
        <begin position="743"/>
        <end position="753"/>
    </location>
</feature>
<dbReference type="Proteomes" id="UP000242525">
    <property type="component" value="Unassembled WGS sequence"/>
</dbReference>
<evidence type="ECO:0000256" key="6">
    <source>
        <dbReference type="ARBA" id="ARBA00022989"/>
    </source>
</evidence>
<feature type="compositionally biased region" description="Low complexity" evidence="8">
    <location>
        <begin position="497"/>
        <end position="506"/>
    </location>
</feature>
<dbReference type="InterPro" id="IPR045863">
    <property type="entry name" value="CorA_TM1_TM2"/>
</dbReference>
<keyword evidence="3" id="KW-0813">Transport</keyword>
<dbReference type="PANTHER" id="PTHR46494:SF1">
    <property type="entry name" value="CORA FAMILY METAL ION TRANSPORTER (EUROFUNG)"/>
    <property type="match status" value="1"/>
</dbReference>
<evidence type="ECO:0000256" key="8">
    <source>
        <dbReference type="SAM" id="MobiDB-lite"/>
    </source>
</evidence>
<dbReference type="STRING" id="1173061.A0A0J9XG12"/>
<keyword evidence="5 9" id="KW-0812">Transmembrane</keyword>
<keyword evidence="6 9" id="KW-1133">Transmembrane helix</keyword>
<evidence type="ECO:0000313" key="11">
    <source>
        <dbReference type="Proteomes" id="UP000242525"/>
    </source>
</evidence>
<feature type="region of interest" description="Disordered" evidence="8">
    <location>
        <begin position="464"/>
        <end position="506"/>
    </location>
</feature>
<feature type="region of interest" description="Disordered" evidence="8">
    <location>
        <begin position="1"/>
        <end position="20"/>
    </location>
</feature>
<feature type="compositionally biased region" description="Basic residues" evidence="8">
    <location>
        <begin position="143"/>
        <end position="154"/>
    </location>
</feature>
<feature type="region of interest" description="Disordered" evidence="8">
    <location>
        <begin position="106"/>
        <end position="160"/>
    </location>
</feature>
<evidence type="ECO:0000256" key="9">
    <source>
        <dbReference type="SAM" id="Phobius"/>
    </source>
</evidence>
<keyword evidence="7 9" id="KW-0472">Membrane</keyword>
<dbReference type="SUPFAM" id="SSF144083">
    <property type="entry name" value="Magnesium transport protein CorA, transmembrane region"/>
    <property type="match status" value="1"/>
</dbReference>
<feature type="compositionally biased region" description="Low complexity" evidence="8">
    <location>
        <begin position="47"/>
        <end position="65"/>
    </location>
</feature>
<feature type="region of interest" description="Disordered" evidence="8">
    <location>
        <begin position="42"/>
        <end position="92"/>
    </location>
</feature>
<dbReference type="EMBL" id="CCBN010000014">
    <property type="protein sequence ID" value="CDO56317.1"/>
    <property type="molecule type" value="Genomic_DNA"/>
</dbReference>
<comment type="similarity">
    <text evidence="2">Belongs to the CorA metal ion transporter (MIT) (TC 1.A.35) family.</text>
</comment>
<evidence type="ECO:0000313" key="10">
    <source>
        <dbReference type="EMBL" id="CDO56317.1"/>
    </source>
</evidence>
<feature type="region of interest" description="Disordered" evidence="8">
    <location>
        <begin position="740"/>
        <end position="781"/>
    </location>
</feature>
<dbReference type="GO" id="GO:0015087">
    <property type="term" value="F:cobalt ion transmembrane transporter activity"/>
    <property type="evidence" value="ECO:0007669"/>
    <property type="project" value="TreeGrafter"/>
</dbReference>
<evidence type="ECO:0000256" key="7">
    <source>
        <dbReference type="ARBA" id="ARBA00023136"/>
    </source>
</evidence>
<dbReference type="Gene3D" id="3.30.460.20">
    <property type="entry name" value="CorA soluble domain-like"/>
    <property type="match status" value="1"/>
</dbReference>
<comment type="caution">
    <text evidence="10">The sequence shown here is derived from an EMBL/GenBank/DDBJ whole genome shotgun (WGS) entry which is preliminary data.</text>
</comment>